<accession>A0A0R0LUB6</accession>
<dbReference type="VEuPathDB" id="MicrosporidiaDB:M153_1774000394"/>
<reference evidence="1 2" key="1">
    <citation type="submission" date="2015-07" db="EMBL/GenBank/DDBJ databases">
        <title>The genome of Pseudoloma neurophilia, a relevant intracellular parasite of the zebrafish.</title>
        <authorList>
            <person name="Ndikumana S."/>
            <person name="Pelin A."/>
            <person name="Sanders J."/>
            <person name="Corradi N."/>
        </authorList>
    </citation>
    <scope>NUCLEOTIDE SEQUENCE [LARGE SCALE GENOMIC DNA]</scope>
    <source>
        <strain evidence="1 2">MK1</strain>
    </source>
</reference>
<dbReference type="AlphaFoldDB" id="A0A0R0LUB6"/>
<keyword evidence="2" id="KW-1185">Reference proteome</keyword>
<dbReference type="EMBL" id="LGUB01000534">
    <property type="protein sequence ID" value="KRH93011.1"/>
    <property type="molecule type" value="Genomic_DNA"/>
</dbReference>
<sequence length="57" mass="6536">MKKIIQFLKTVVISTHPNNDATTDMIVYKQLTDNVISTHPNNDATTDMIVYKQLTDR</sequence>
<dbReference type="Proteomes" id="UP000051530">
    <property type="component" value="Unassembled WGS sequence"/>
</dbReference>
<proteinExistence type="predicted"/>
<protein>
    <submittedName>
        <fullName evidence="1">Uncharacterized protein</fullName>
    </submittedName>
</protein>
<name>A0A0R0LUB6_9MICR</name>
<gene>
    <name evidence="1" type="ORF">M153_1774000394</name>
</gene>
<comment type="caution">
    <text evidence="1">The sequence shown here is derived from an EMBL/GenBank/DDBJ whole genome shotgun (WGS) entry which is preliminary data.</text>
</comment>
<evidence type="ECO:0000313" key="1">
    <source>
        <dbReference type="EMBL" id="KRH93011.1"/>
    </source>
</evidence>
<organism evidence="1 2">
    <name type="scientific">Pseudoloma neurophilia</name>
    <dbReference type="NCBI Taxonomy" id="146866"/>
    <lineage>
        <taxon>Eukaryota</taxon>
        <taxon>Fungi</taxon>
        <taxon>Fungi incertae sedis</taxon>
        <taxon>Microsporidia</taxon>
        <taxon>Pseudoloma</taxon>
    </lineage>
</organism>
<evidence type="ECO:0000313" key="2">
    <source>
        <dbReference type="Proteomes" id="UP000051530"/>
    </source>
</evidence>